<dbReference type="Pfam" id="PF00557">
    <property type="entry name" value="Peptidase_M24"/>
    <property type="match status" value="1"/>
</dbReference>
<feature type="compositionally biased region" description="Basic residues" evidence="6">
    <location>
        <begin position="369"/>
        <end position="381"/>
    </location>
</feature>
<dbReference type="Gene3D" id="3.90.230.10">
    <property type="entry name" value="Creatinase/methionine aminopeptidase superfamily"/>
    <property type="match status" value="1"/>
</dbReference>
<feature type="binding site" evidence="5">
    <location>
        <position position="555"/>
    </location>
    <ligand>
        <name>a divalent metal cation</name>
        <dbReference type="ChEBI" id="CHEBI:60240"/>
        <label>1</label>
    </ligand>
</feature>
<keyword evidence="4 5" id="KW-0378">Hydrolase</keyword>
<dbReference type="NCBIfam" id="TIGR00501">
    <property type="entry name" value="met_pdase_II"/>
    <property type="match status" value="1"/>
</dbReference>
<dbReference type="InterPro" id="IPR036005">
    <property type="entry name" value="Creatinase/aminopeptidase-like"/>
</dbReference>
<feature type="binding site" evidence="5">
    <location>
        <position position="544"/>
    </location>
    <ligand>
        <name>a divalent metal cation</name>
        <dbReference type="ChEBI" id="CHEBI:60240"/>
        <label>1</label>
    </ligand>
</feature>
<keyword evidence="2 5" id="KW-0645">Protease</keyword>
<dbReference type="InterPro" id="IPR036291">
    <property type="entry name" value="NAD(P)-bd_dom_sf"/>
</dbReference>
<accession>A0A152A1T9</accession>
<dbReference type="PANTHER" id="PTHR45777:SF2">
    <property type="entry name" value="METHIONINE AMINOPEPTIDASE 2"/>
    <property type="match status" value="1"/>
</dbReference>
<keyword evidence="5" id="KW-0963">Cytoplasm</keyword>
<dbReference type="GO" id="GO:0046872">
    <property type="term" value="F:metal ion binding"/>
    <property type="evidence" value="ECO:0007669"/>
    <property type="project" value="UniProtKB-UniRule"/>
</dbReference>
<evidence type="ECO:0000256" key="4">
    <source>
        <dbReference type="ARBA" id="ARBA00022801"/>
    </source>
</evidence>
<comment type="cofactor">
    <cofactor evidence="5">
        <name>Co(2+)</name>
        <dbReference type="ChEBI" id="CHEBI:48828"/>
    </cofactor>
    <cofactor evidence="5">
        <name>Zn(2+)</name>
        <dbReference type="ChEBI" id="CHEBI:29105"/>
    </cofactor>
    <cofactor evidence="5">
        <name>Mn(2+)</name>
        <dbReference type="ChEBI" id="CHEBI:29035"/>
    </cofactor>
    <cofactor evidence="5">
        <name>Fe(2+)</name>
        <dbReference type="ChEBI" id="CHEBI:29033"/>
    </cofactor>
    <text evidence="5">Binds 2 divalent metal cations per subunit. Has a high-affinity and a low affinity metal-binding site. The true nature of the physiological cofactor is under debate. The enzyme is active with cobalt, zinc, manganese or divalent iron ions. Most likely, methionine aminopeptidases function as mononuclear Fe(2+)-metalloproteases under physiological conditions, and the catalytically relevant metal-binding site has been assigned to the histidine-containing high-affinity site.</text>
</comment>
<dbReference type="GO" id="GO:0006508">
    <property type="term" value="P:proteolysis"/>
    <property type="evidence" value="ECO:0007669"/>
    <property type="project" value="UniProtKB-KW"/>
</dbReference>
<evidence type="ECO:0000313" key="9">
    <source>
        <dbReference type="Proteomes" id="UP000076078"/>
    </source>
</evidence>
<dbReference type="STRING" id="361077.A0A152A1T9"/>
<dbReference type="Proteomes" id="UP000076078">
    <property type="component" value="Unassembled WGS sequence"/>
</dbReference>
<dbReference type="InterPro" id="IPR036390">
    <property type="entry name" value="WH_DNA-bd_sf"/>
</dbReference>
<feature type="binding site" evidence="5">
    <location>
        <position position="632"/>
    </location>
    <ligand>
        <name>substrate</name>
    </ligand>
</feature>
<comment type="similarity">
    <text evidence="5">Belongs to the peptidase M24A family. Methionine aminopeptidase eukaryotic type 2 subfamily.</text>
</comment>
<evidence type="ECO:0000259" key="7">
    <source>
        <dbReference type="Pfam" id="PF00557"/>
    </source>
</evidence>
<comment type="catalytic activity">
    <reaction evidence="5">
        <text>Release of N-terminal amino acids, preferentially methionine, from peptides and arylamides.</text>
        <dbReference type="EC" id="3.4.11.18"/>
    </reaction>
</comment>
<feature type="compositionally biased region" description="Basic and acidic residues" evidence="6">
    <location>
        <begin position="329"/>
        <end position="338"/>
    </location>
</feature>
<dbReference type="SUPFAM" id="SSF46785">
    <property type="entry name" value="Winged helix' DNA-binding domain"/>
    <property type="match status" value="1"/>
</dbReference>
<dbReference type="SUPFAM" id="SSF55920">
    <property type="entry name" value="Creatinase/aminopeptidase"/>
    <property type="match status" value="1"/>
</dbReference>
<evidence type="ECO:0000256" key="1">
    <source>
        <dbReference type="ARBA" id="ARBA00022438"/>
    </source>
</evidence>
<feature type="compositionally biased region" description="Low complexity" evidence="6">
    <location>
        <begin position="382"/>
        <end position="403"/>
    </location>
</feature>
<organism evidence="8 9">
    <name type="scientific">Tieghemostelium lacteum</name>
    <name type="common">Slime mold</name>
    <name type="synonym">Dictyostelium lacteum</name>
    <dbReference type="NCBI Taxonomy" id="361077"/>
    <lineage>
        <taxon>Eukaryota</taxon>
        <taxon>Amoebozoa</taxon>
        <taxon>Evosea</taxon>
        <taxon>Eumycetozoa</taxon>
        <taxon>Dictyostelia</taxon>
        <taxon>Dictyosteliales</taxon>
        <taxon>Raperosteliaceae</taxon>
        <taxon>Tieghemostelium</taxon>
    </lineage>
</organism>
<dbReference type="Pfam" id="PF00106">
    <property type="entry name" value="adh_short"/>
    <property type="match status" value="1"/>
</dbReference>
<evidence type="ECO:0000256" key="5">
    <source>
        <dbReference type="HAMAP-Rule" id="MF_03175"/>
    </source>
</evidence>
<dbReference type="InterPro" id="IPR036388">
    <property type="entry name" value="WH-like_DNA-bd_sf"/>
</dbReference>
<evidence type="ECO:0000256" key="2">
    <source>
        <dbReference type="ARBA" id="ARBA00022670"/>
    </source>
</evidence>
<dbReference type="CDD" id="cd05233">
    <property type="entry name" value="SDR_c"/>
    <property type="match status" value="1"/>
</dbReference>
<dbReference type="GO" id="GO:0004239">
    <property type="term" value="F:initiator methionyl aminopeptidase activity"/>
    <property type="evidence" value="ECO:0007669"/>
    <property type="project" value="UniProtKB-UniRule"/>
</dbReference>
<evidence type="ECO:0000256" key="3">
    <source>
        <dbReference type="ARBA" id="ARBA00022723"/>
    </source>
</evidence>
<evidence type="ECO:0000256" key="6">
    <source>
        <dbReference type="SAM" id="MobiDB-lite"/>
    </source>
</evidence>
<dbReference type="AlphaFoldDB" id="A0A152A1T9"/>
<feature type="compositionally biased region" description="Low complexity" evidence="6">
    <location>
        <begin position="352"/>
        <end position="364"/>
    </location>
</feature>
<sequence length="770" mass="85702">MNHDFSRFVQMLMSNIQHHRHLIKSNAYWGLPVLGYLGYTVYQRLFNQYQFKDKTIVITGASSGIGLSTAHLLSKLGCKLILIARSESKLLEETQIINQNGGNAHFVVADLSKEHDLNKCVDSINHITQSNAIDILINCAGAGQWKFIENTSFNDCLDMMSLPYFATFHITRLLLPKMIMNQNGLVVIVNSPVSYQTWPGCAGYAGSRFALRGFTECLRMELAGTGVGVLEVIPGETNSNYFTANGIGEGQFPRLSILLPKLSPDLIASHLVNAIKYNKTKIIVPILLDLMLKINFMIPNRIKFWLFSSPNNEKRISKHSKMTDTVNTEDLKKLNIKEEESESDDEVETTEKPTTGTSTTNGTTEGEKKKKKKKKNKKKKTGAATTTAAATTTTTTDSKPTTTPGAPLVQTNPPTIPISKLFPSGEYPLGEICEYKNENSYRTTSEEKKLIEKMNSTIYQDVRRAAECHRQVRKYMQGIVKPGMGLTELVETLERTNKQLVEANGLKAGIAFPTGVSVNNIAAHWNPNSGDKTVLKEDDVLKIDFGTHVNGYIIDCAFTMTFNPKYDQLLAAVKDATNTGIREAGIDVRLGDIGAAIQEAMESYEIELNGKTYPIKSVRNLNGHTIAPYLIHAGKTVPIVKGGDQTKMEEGEFYAIETFGSTGRGVVQEDLECSHYMKVPNAQATIRLPKSRQLFNFINKNYDTLCFCRRWLDQAGEDKHILSLKNLCDIGLISPHPPLVDMKGSYVAQYEHTLLLRPTCKEVLSRGDDY</sequence>
<dbReference type="GO" id="GO:0005737">
    <property type="term" value="C:cytoplasm"/>
    <property type="evidence" value="ECO:0007669"/>
    <property type="project" value="UniProtKB-SubCell"/>
</dbReference>
<dbReference type="EC" id="3.4.11.18" evidence="5"/>
<gene>
    <name evidence="8" type="ORF">DLAC_03329</name>
</gene>
<feature type="compositionally biased region" description="Acidic residues" evidence="6">
    <location>
        <begin position="339"/>
        <end position="348"/>
    </location>
</feature>
<dbReference type="OrthoDB" id="7848262at2759"/>
<reference evidence="8 9" key="1">
    <citation type="submission" date="2015-12" db="EMBL/GenBank/DDBJ databases">
        <title>Dictyostelia acquired genes for synthesis and detection of signals that induce cell-type specialization by lateral gene transfer from prokaryotes.</title>
        <authorList>
            <person name="Gloeckner G."/>
            <person name="Schaap P."/>
        </authorList>
    </citation>
    <scope>NUCLEOTIDE SEQUENCE [LARGE SCALE GENOMIC DNA]</scope>
    <source>
        <strain evidence="8 9">TK</strain>
    </source>
</reference>
<keyword evidence="9" id="KW-1185">Reference proteome</keyword>
<dbReference type="InParanoid" id="A0A152A1T9"/>
<dbReference type="Gene3D" id="1.10.10.10">
    <property type="entry name" value="Winged helix-like DNA-binding domain superfamily/Winged helix DNA-binding domain"/>
    <property type="match status" value="1"/>
</dbReference>
<dbReference type="EMBL" id="LODT01000016">
    <property type="protein sequence ID" value="KYR00174.1"/>
    <property type="molecule type" value="Genomic_DNA"/>
</dbReference>
<protein>
    <recommendedName>
        <fullName evidence="5">Methionine aminopeptidase 2</fullName>
        <shortName evidence="5">MAP 2</shortName>
        <shortName evidence="5">MetAP 2</shortName>
        <ecNumber evidence="5">3.4.11.18</ecNumber>
    </recommendedName>
    <alternativeName>
        <fullName evidence="5">Peptidase M</fullName>
    </alternativeName>
</protein>
<comment type="function">
    <text evidence="5">Cotranslationally removes the N-terminal methionine from nascent proteins. The N-terminal methionine is often cleaved when the second residue in the primary sequence is small and uncharged (Met-Ala-, Cys, Gly, Pro, Ser, Thr, or Val).</text>
</comment>
<keyword evidence="3 5" id="KW-0479">Metal-binding</keyword>
<dbReference type="InterPro" id="IPR050247">
    <property type="entry name" value="Met_Aminopeptidase_Type2"/>
</dbReference>
<dbReference type="CDD" id="cd01088">
    <property type="entry name" value="MetAP2"/>
    <property type="match status" value="1"/>
</dbReference>
<feature type="binding site" evidence="5">
    <location>
        <position position="657"/>
    </location>
    <ligand>
        <name>a divalent metal cation</name>
        <dbReference type="ChEBI" id="CHEBI:60240"/>
        <label>2</label>
        <note>catalytic</note>
    </ligand>
</feature>
<feature type="binding site" evidence="5">
    <location>
        <position position="524"/>
    </location>
    <ligand>
        <name>substrate</name>
    </ligand>
</feature>
<feature type="binding site" evidence="5">
    <location>
        <position position="751"/>
    </location>
    <ligand>
        <name>a divalent metal cation</name>
        <dbReference type="ChEBI" id="CHEBI:60240"/>
        <label>1</label>
    </ligand>
</feature>
<dbReference type="PANTHER" id="PTHR45777">
    <property type="entry name" value="METHIONINE AMINOPEPTIDASE 2"/>
    <property type="match status" value="1"/>
</dbReference>
<dbReference type="InterPro" id="IPR000994">
    <property type="entry name" value="Pept_M24"/>
</dbReference>
<evidence type="ECO:0000313" key="8">
    <source>
        <dbReference type="EMBL" id="KYR00174.1"/>
    </source>
</evidence>
<dbReference type="InterPro" id="IPR018349">
    <property type="entry name" value="Pept_M24A_MAP2_BS"/>
</dbReference>
<dbReference type="Gene3D" id="3.40.50.720">
    <property type="entry name" value="NAD(P)-binding Rossmann-like Domain"/>
    <property type="match status" value="1"/>
</dbReference>
<feature type="domain" description="Peptidase M24" evidence="7">
    <location>
        <begin position="462"/>
        <end position="658"/>
    </location>
</feature>
<dbReference type="InterPro" id="IPR002468">
    <property type="entry name" value="Pept_M24A_MAP2"/>
</dbReference>
<dbReference type="PROSITE" id="PS01202">
    <property type="entry name" value="MAP_2"/>
    <property type="match status" value="1"/>
</dbReference>
<dbReference type="SUPFAM" id="SSF51735">
    <property type="entry name" value="NAD(P)-binding Rossmann-fold domains"/>
    <property type="match status" value="1"/>
</dbReference>
<proteinExistence type="inferred from homology"/>
<dbReference type="PRINTS" id="PR00081">
    <property type="entry name" value="GDHRDH"/>
</dbReference>
<dbReference type="InterPro" id="IPR002347">
    <property type="entry name" value="SDR_fam"/>
</dbReference>
<comment type="subcellular location">
    <subcellularLocation>
        <location evidence="5">Cytoplasm</location>
    </subcellularLocation>
</comment>
<feature type="binding site" evidence="5">
    <location>
        <position position="751"/>
    </location>
    <ligand>
        <name>a divalent metal cation</name>
        <dbReference type="ChEBI" id="CHEBI:60240"/>
        <label>2</label>
        <note>catalytic</note>
    </ligand>
</feature>
<name>A0A152A1T9_TIELA</name>
<dbReference type="GO" id="GO:0070006">
    <property type="term" value="F:metalloaminopeptidase activity"/>
    <property type="evidence" value="ECO:0007669"/>
    <property type="project" value="UniProtKB-UniRule"/>
</dbReference>
<keyword evidence="1 5" id="KW-0031">Aminopeptidase</keyword>
<feature type="binding site" evidence="5">
    <location>
        <position position="555"/>
    </location>
    <ligand>
        <name>a divalent metal cation</name>
        <dbReference type="ChEBI" id="CHEBI:60240"/>
        <label>2</label>
        <note>catalytic</note>
    </ligand>
</feature>
<comment type="caution">
    <text evidence="8">The sequence shown here is derived from an EMBL/GenBank/DDBJ whole genome shotgun (WGS) entry which is preliminary data.</text>
</comment>
<feature type="binding site" evidence="5">
    <location>
        <position position="624"/>
    </location>
    <ligand>
        <name>a divalent metal cation</name>
        <dbReference type="ChEBI" id="CHEBI:60240"/>
        <label>2</label>
        <note>catalytic</note>
    </ligand>
</feature>
<dbReference type="HAMAP" id="MF_03175">
    <property type="entry name" value="MetAP_2_euk"/>
    <property type="match status" value="1"/>
</dbReference>
<feature type="region of interest" description="Disordered" evidence="6">
    <location>
        <begin position="317"/>
        <end position="414"/>
    </location>
</feature>